<reference evidence="1 2" key="1">
    <citation type="submission" date="2023-03" db="EMBL/GenBank/DDBJ databases">
        <title>High recombination rates correlate with genetic variation in Cardiocondyla obscurior ants.</title>
        <authorList>
            <person name="Errbii M."/>
        </authorList>
    </citation>
    <scope>NUCLEOTIDE SEQUENCE [LARGE SCALE GENOMIC DNA]</scope>
    <source>
        <strain evidence="1">Alpha-2009</strain>
        <tissue evidence="1">Whole body</tissue>
    </source>
</reference>
<keyword evidence="2" id="KW-1185">Reference proteome</keyword>
<organism evidence="1 2">
    <name type="scientific">Cardiocondyla obscurior</name>
    <dbReference type="NCBI Taxonomy" id="286306"/>
    <lineage>
        <taxon>Eukaryota</taxon>
        <taxon>Metazoa</taxon>
        <taxon>Ecdysozoa</taxon>
        <taxon>Arthropoda</taxon>
        <taxon>Hexapoda</taxon>
        <taxon>Insecta</taxon>
        <taxon>Pterygota</taxon>
        <taxon>Neoptera</taxon>
        <taxon>Endopterygota</taxon>
        <taxon>Hymenoptera</taxon>
        <taxon>Apocrita</taxon>
        <taxon>Aculeata</taxon>
        <taxon>Formicoidea</taxon>
        <taxon>Formicidae</taxon>
        <taxon>Myrmicinae</taxon>
        <taxon>Cardiocondyla</taxon>
    </lineage>
</organism>
<dbReference type="AlphaFoldDB" id="A0AAW2FGD0"/>
<dbReference type="Proteomes" id="UP001430953">
    <property type="component" value="Unassembled WGS sequence"/>
</dbReference>
<protein>
    <submittedName>
        <fullName evidence="1">Uncharacterized protein</fullName>
    </submittedName>
</protein>
<dbReference type="EMBL" id="JADYXP020000011">
    <property type="protein sequence ID" value="KAL0114064.1"/>
    <property type="molecule type" value="Genomic_DNA"/>
</dbReference>
<evidence type="ECO:0000313" key="2">
    <source>
        <dbReference type="Proteomes" id="UP001430953"/>
    </source>
</evidence>
<proteinExistence type="predicted"/>
<accession>A0AAW2FGD0</accession>
<gene>
    <name evidence="1" type="ORF">PUN28_011404</name>
</gene>
<sequence>MLAALRCEKEGTAVAFAAYKVVAGAKKVLATHGEINSIFGGALDVSGAIVKVSKYTCNGVKKD</sequence>
<name>A0AAW2FGD0_9HYME</name>
<comment type="caution">
    <text evidence="1">The sequence shown here is derived from an EMBL/GenBank/DDBJ whole genome shotgun (WGS) entry which is preliminary data.</text>
</comment>
<evidence type="ECO:0000313" key="1">
    <source>
        <dbReference type="EMBL" id="KAL0114064.1"/>
    </source>
</evidence>